<evidence type="ECO:0000259" key="2">
    <source>
        <dbReference type="SMART" id="SM00418"/>
    </source>
</evidence>
<name>A0AAE3YHG2_9MICC</name>
<dbReference type="Pfam" id="PF12840">
    <property type="entry name" value="HTH_20"/>
    <property type="match status" value="1"/>
</dbReference>
<feature type="compositionally biased region" description="Low complexity" evidence="1">
    <location>
        <begin position="7"/>
        <end position="20"/>
    </location>
</feature>
<dbReference type="InterPro" id="IPR036388">
    <property type="entry name" value="WH-like_DNA-bd_sf"/>
</dbReference>
<dbReference type="RefSeq" id="WP_309851255.1">
    <property type="nucleotide sequence ID" value="NZ_BAAAIU010000003.1"/>
</dbReference>
<gene>
    <name evidence="3" type="ORF">J2S35_001302</name>
</gene>
<dbReference type="Proteomes" id="UP001247307">
    <property type="component" value="Unassembled WGS sequence"/>
</dbReference>
<dbReference type="SMART" id="SM00418">
    <property type="entry name" value="HTH_ARSR"/>
    <property type="match status" value="1"/>
</dbReference>
<feature type="domain" description="HTH arsR-type" evidence="2">
    <location>
        <begin position="31"/>
        <end position="114"/>
    </location>
</feature>
<reference evidence="3" key="1">
    <citation type="submission" date="2023-07" db="EMBL/GenBank/DDBJ databases">
        <title>Sequencing the genomes of 1000 actinobacteria strains.</title>
        <authorList>
            <person name="Klenk H.-P."/>
        </authorList>
    </citation>
    <scope>NUCLEOTIDE SEQUENCE</scope>
    <source>
        <strain evidence="3">DSM 13988</strain>
    </source>
</reference>
<dbReference type="InterPro" id="IPR011991">
    <property type="entry name" value="ArsR-like_HTH"/>
</dbReference>
<dbReference type="InterPro" id="IPR001845">
    <property type="entry name" value="HTH_ArsR_DNA-bd_dom"/>
</dbReference>
<dbReference type="Gene3D" id="1.10.10.10">
    <property type="entry name" value="Winged helix-like DNA-binding domain superfamily/Winged helix DNA-binding domain"/>
    <property type="match status" value="1"/>
</dbReference>
<dbReference type="GO" id="GO:0003700">
    <property type="term" value="F:DNA-binding transcription factor activity"/>
    <property type="evidence" value="ECO:0007669"/>
    <property type="project" value="InterPro"/>
</dbReference>
<keyword evidence="3" id="KW-0238">DNA-binding</keyword>
<proteinExistence type="predicted"/>
<evidence type="ECO:0000313" key="3">
    <source>
        <dbReference type="EMBL" id="MDR6892362.1"/>
    </source>
</evidence>
<dbReference type="GO" id="GO:0003677">
    <property type="term" value="F:DNA binding"/>
    <property type="evidence" value="ECO:0007669"/>
    <property type="project" value="UniProtKB-KW"/>
</dbReference>
<feature type="region of interest" description="Disordered" evidence="1">
    <location>
        <begin position="1"/>
        <end position="22"/>
    </location>
</feature>
<protein>
    <submittedName>
        <fullName evidence="3">DNA-binding transcriptional ArsR family regulator</fullName>
    </submittedName>
</protein>
<evidence type="ECO:0000256" key="1">
    <source>
        <dbReference type="SAM" id="MobiDB-lite"/>
    </source>
</evidence>
<dbReference type="SUPFAM" id="SSF46785">
    <property type="entry name" value="Winged helix' DNA-binding domain"/>
    <property type="match status" value="1"/>
</dbReference>
<dbReference type="AlphaFoldDB" id="A0AAE3YHG2"/>
<sequence length="272" mass="28845">MTAEQRPPAADDADGAAPSARQGAVVLSDPKAIRALAHGVRLQVIEALFDSDDSFTATELATRFGLTPSAMSYHLRSLERWGLVIRAGGNGDGRERHWKSAGSHLTIDTSVVNGGSGSFGMFDTQISQLRDRVSKYLATPRPAVPEGSSLEDLRRLPTVTQGAVLLTPAEREELADELWALLRRFRRPSQAALAAQEAGEATEFYRFFFSFIPEVDAERSPYGESAAGEPSASGQAAEAVEDAAQTGAGREDTGRFRGAAGSGGAPGELPAE</sequence>
<feature type="region of interest" description="Disordered" evidence="1">
    <location>
        <begin position="220"/>
        <end position="272"/>
    </location>
</feature>
<organism evidence="3 4">
    <name type="scientific">Falsarthrobacter nasiphocae</name>
    <dbReference type="NCBI Taxonomy" id="189863"/>
    <lineage>
        <taxon>Bacteria</taxon>
        <taxon>Bacillati</taxon>
        <taxon>Actinomycetota</taxon>
        <taxon>Actinomycetes</taxon>
        <taxon>Micrococcales</taxon>
        <taxon>Micrococcaceae</taxon>
        <taxon>Falsarthrobacter</taxon>
    </lineage>
</organism>
<dbReference type="InterPro" id="IPR036390">
    <property type="entry name" value="WH_DNA-bd_sf"/>
</dbReference>
<accession>A0AAE3YHG2</accession>
<dbReference type="EMBL" id="JAVDUI010000001">
    <property type="protein sequence ID" value="MDR6892362.1"/>
    <property type="molecule type" value="Genomic_DNA"/>
</dbReference>
<evidence type="ECO:0000313" key="4">
    <source>
        <dbReference type="Proteomes" id="UP001247307"/>
    </source>
</evidence>
<keyword evidence="4" id="KW-1185">Reference proteome</keyword>
<dbReference type="CDD" id="cd00090">
    <property type="entry name" value="HTH_ARSR"/>
    <property type="match status" value="1"/>
</dbReference>
<comment type="caution">
    <text evidence="3">The sequence shown here is derived from an EMBL/GenBank/DDBJ whole genome shotgun (WGS) entry which is preliminary data.</text>
</comment>